<reference evidence="3" key="1">
    <citation type="submission" date="2022-03" db="EMBL/GenBank/DDBJ databases">
        <authorList>
            <person name="Sayadi A."/>
        </authorList>
    </citation>
    <scope>NUCLEOTIDE SEQUENCE</scope>
</reference>
<dbReference type="InterPro" id="IPR038792">
    <property type="entry name" value="CFAP97D1/2"/>
</dbReference>
<feature type="region of interest" description="Disordered" evidence="2">
    <location>
        <begin position="151"/>
        <end position="222"/>
    </location>
</feature>
<feature type="compositionally biased region" description="Low complexity" evidence="2">
    <location>
        <begin position="166"/>
        <end position="178"/>
    </location>
</feature>
<comment type="caution">
    <text evidence="3">The sequence shown here is derived from an EMBL/GenBank/DDBJ whole genome shotgun (WGS) entry which is preliminary data.</text>
</comment>
<proteinExistence type="inferred from homology"/>
<feature type="compositionally biased region" description="Polar residues" evidence="2">
    <location>
        <begin position="213"/>
        <end position="222"/>
    </location>
</feature>
<organism evidence="3 4">
    <name type="scientific">Acanthoscelides obtectus</name>
    <name type="common">Bean weevil</name>
    <name type="synonym">Bruchus obtectus</name>
    <dbReference type="NCBI Taxonomy" id="200917"/>
    <lineage>
        <taxon>Eukaryota</taxon>
        <taxon>Metazoa</taxon>
        <taxon>Ecdysozoa</taxon>
        <taxon>Arthropoda</taxon>
        <taxon>Hexapoda</taxon>
        <taxon>Insecta</taxon>
        <taxon>Pterygota</taxon>
        <taxon>Neoptera</taxon>
        <taxon>Endopterygota</taxon>
        <taxon>Coleoptera</taxon>
        <taxon>Polyphaga</taxon>
        <taxon>Cucujiformia</taxon>
        <taxon>Chrysomeloidea</taxon>
        <taxon>Chrysomelidae</taxon>
        <taxon>Bruchinae</taxon>
        <taxon>Bruchini</taxon>
        <taxon>Acanthoscelides</taxon>
    </lineage>
</organism>
<accession>A0A9P0Q0Q7</accession>
<dbReference type="AlphaFoldDB" id="A0A9P0Q0Q7"/>
<name>A0A9P0Q0Q7_ACAOB</name>
<dbReference type="Pfam" id="PF13879">
    <property type="entry name" value="Hmw_CFAP97"/>
    <property type="match status" value="1"/>
</dbReference>
<sequence length="268" mass="31330">MISRKDNLLVRPWEERKYLHHRQKVKSALPAIDNRPPPFRAHVAIKWKKHQKEIERCSQIERENFILWQKMNDLAKTSRIDNVWKTPQPNFLNRVAMYELIDDHIPDIEELLKLDLEETDDEEPARSRKSSCYACNSKRDVEVVKIPEDRVPWEPPKKPVGRGRSRSVPVRKPSSVSSIKECSDFRKSSSKSKQKPMTATRKIRSATEKELKSSNINVSKPPQNIELSRGYLNLKINFPSDSTVKYQEGNVQKILMKGICFCKNKPWK</sequence>
<gene>
    <name evidence="3" type="ORF">ACAOBT_LOCUS27939</name>
</gene>
<comment type="similarity">
    <text evidence="1">Belongs to the CFAP97 family.</text>
</comment>
<evidence type="ECO:0000313" key="3">
    <source>
        <dbReference type="EMBL" id="CAH2004353.1"/>
    </source>
</evidence>
<evidence type="ECO:0000256" key="1">
    <source>
        <dbReference type="ARBA" id="ARBA00008315"/>
    </source>
</evidence>
<dbReference type="PANTHER" id="PTHR33768:SF3">
    <property type="entry name" value="MIP11318P"/>
    <property type="match status" value="1"/>
</dbReference>
<dbReference type="PANTHER" id="PTHR33768">
    <property type="entry name" value="MIP11318P"/>
    <property type="match status" value="1"/>
</dbReference>
<dbReference type="EMBL" id="CAKOFQ010007585">
    <property type="protein sequence ID" value="CAH2004353.1"/>
    <property type="molecule type" value="Genomic_DNA"/>
</dbReference>
<dbReference type="Proteomes" id="UP001152888">
    <property type="component" value="Unassembled WGS sequence"/>
</dbReference>
<evidence type="ECO:0000256" key="2">
    <source>
        <dbReference type="SAM" id="MobiDB-lite"/>
    </source>
</evidence>
<dbReference type="InterPro" id="IPR029488">
    <property type="entry name" value="Hmw/CFAP97"/>
</dbReference>
<evidence type="ECO:0000313" key="4">
    <source>
        <dbReference type="Proteomes" id="UP001152888"/>
    </source>
</evidence>
<dbReference type="OrthoDB" id="2163395at2759"/>
<protein>
    <submittedName>
        <fullName evidence="3">Uncharacterized protein</fullName>
    </submittedName>
</protein>
<keyword evidence="4" id="KW-1185">Reference proteome</keyword>